<dbReference type="GO" id="GO:0042026">
    <property type="term" value="P:protein refolding"/>
    <property type="evidence" value="ECO:0007669"/>
    <property type="project" value="TreeGrafter"/>
</dbReference>
<evidence type="ECO:0000256" key="11">
    <source>
        <dbReference type="HAMAP-Rule" id="MF_01152"/>
    </source>
</evidence>
<dbReference type="PROSITE" id="PS50076">
    <property type="entry name" value="DNAJ_2"/>
    <property type="match status" value="1"/>
</dbReference>
<evidence type="ECO:0000313" key="15">
    <source>
        <dbReference type="EMBL" id="OQD59795.1"/>
    </source>
</evidence>
<evidence type="ECO:0000256" key="8">
    <source>
        <dbReference type="ARBA" id="ARBA00022833"/>
    </source>
</evidence>
<dbReference type="GO" id="GO:0009408">
    <property type="term" value="P:response to heat"/>
    <property type="evidence" value="ECO:0007669"/>
    <property type="project" value="InterPro"/>
</dbReference>
<evidence type="ECO:0000256" key="9">
    <source>
        <dbReference type="ARBA" id="ARBA00023016"/>
    </source>
</evidence>
<keyword evidence="16" id="KW-1185">Reference proteome</keyword>
<dbReference type="AlphaFoldDB" id="A0A1V6N560"/>
<dbReference type="PRINTS" id="PR00625">
    <property type="entry name" value="JDOMAIN"/>
</dbReference>
<dbReference type="GO" id="GO:0031072">
    <property type="term" value="F:heat shock protein binding"/>
    <property type="evidence" value="ECO:0007669"/>
    <property type="project" value="InterPro"/>
</dbReference>
<dbReference type="InterPro" id="IPR036869">
    <property type="entry name" value="J_dom_sf"/>
</dbReference>
<feature type="binding site" evidence="11">
    <location>
        <position position="155"/>
    </location>
    <ligand>
        <name>Zn(2+)</name>
        <dbReference type="ChEBI" id="CHEBI:29105"/>
        <label>1</label>
    </ligand>
</feature>
<name>A0A1V6N560_METAZ</name>
<feature type="binding site" evidence="11">
    <location>
        <position position="209"/>
    </location>
    <ligand>
        <name>Zn(2+)</name>
        <dbReference type="ChEBI" id="CHEBI:29105"/>
        <label>1</label>
    </ligand>
</feature>
<dbReference type="NCBIfam" id="TIGR02349">
    <property type="entry name" value="DnaJ_bact"/>
    <property type="match status" value="1"/>
</dbReference>
<dbReference type="GO" id="GO:0005524">
    <property type="term" value="F:ATP binding"/>
    <property type="evidence" value="ECO:0007669"/>
    <property type="project" value="InterPro"/>
</dbReference>
<dbReference type="PANTHER" id="PTHR43096">
    <property type="entry name" value="DNAJ HOMOLOG 1, MITOCHONDRIAL-RELATED"/>
    <property type="match status" value="1"/>
</dbReference>
<dbReference type="GO" id="GO:0008270">
    <property type="term" value="F:zinc ion binding"/>
    <property type="evidence" value="ECO:0007669"/>
    <property type="project" value="UniProtKB-UniRule"/>
</dbReference>
<protein>
    <recommendedName>
        <fullName evidence="11">Chaperone protein DnaJ</fullName>
    </recommendedName>
</protein>
<dbReference type="Proteomes" id="UP000191661">
    <property type="component" value="Unassembled WGS sequence"/>
</dbReference>
<evidence type="ECO:0000256" key="10">
    <source>
        <dbReference type="ARBA" id="ARBA00023186"/>
    </source>
</evidence>
<dbReference type="Gene3D" id="1.10.287.110">
    <property type="entry name" value="DnaJ domain"/>
    <property type="match status" value="1"/>
</dbReference>
<comment type="cofactor">
    <cofactor evidence="11">
        <name>Zn(2+)</name>
        <dbReference type="ChEBI" id="CHEBI:29105"/>
    </cofactor>
    <text evidence="11">Binds 2 Zn(2+) ions per monomer.</text>
</comment>
<keyword evidence="9 11" id="KW-0346">Stress response</keyword>
<feature type="binding site" evidence="11">
    <location>
        <position position="169"/>
    </location>
    <ligand>
        <name>Zn(2+)</name>
        <dbReference type="ChEBI" id="CHEBI:29105"/>
        <label>2</label>
    </ligand>
</feature>
<evidence type="ECO:0000256" key="2">
    <source>
        <dbReference type="ARBA" id="ARBA00011738"/>
    </source>
</evidence>
<keyword evidence="8 11" id="KW-0862">Zinc</keyword>
<feature type="binding site" evidence="11">
    <location>
        <position position="198"/>
    </location>
    <ligand>
        <name>Zn(2+)</name>
        <dbReference type="ChEBI" id="CHEBI:29105"/>
        <label>2</label>
    </ligand>
</feature>
<feature type="domain" description="CR-type" evidence="14">
    <location>
        <begin position="139"/>
        <end position="221"/>
    </location>
</feature>
<evidence type="ECO:0000256" key="7">
    <source>
        <dbReference type="ARBA" id="ARBA00022771"/>
    </source>
</evidence>
<comment type="similarity">
    <text evidence="11">Belongs to the DnaJ family.</text>
</comment>
<dbReference type="CDD" id="cd10719">
    <property type="entry name" value="DnaJ_zf"/>
    <property type="match status" value="1"/>
</dbReference>
<feature type="binding site" evidence="11">
    <location>
        <position position="212"/>
    </location>
    <ligand>
        <name>Zn(2+)</name>
        <dbReference type="ChEBI" id="CHEBI:29105"/>
        <label>1</label>
    </ligand>
</feature>
<comment type="caution">
    <text evidence="15">The sequence shown here is derived from an EMBL/GenBank/DDBJ whole genome shotgun (WGS) entry which is preliminary data.</text>
</comment>
<dbReference type="SUPFAM" id="SSF46565">
    <property type="entry name" value="Chaperone J-domain"/>
    <property type="match status" value="1"/>
</dbReference>
<feature type="domain" description="J" evidence="13">
    <location>
        <begin position="6"/>
        <end position="70"/>
    </location>
</feature>
<dbReference type="PROSITE" id="PS00636">
    <property type="entry name" value="DNAJ_1"/>
    <property type="match status" value="1"/>
</dbReference>
<dbReference type="Gene3D" id="2.10.230.10">
    <property type="entry name" value="Heat shock protein DnaJ, cysteine-rich domain"/>
    <property type="match status" value="1"/>
</dbReference>
<dbReference type="PROSITE" id="PS51188">
    <property type="entry name" value="ZF_CR"/>
    <property type="match status" value="1"/>
</dbReference>
<dbReference type="Pfam" id="PF00226">
    <property type="entry name" value="DnaJ"/>
    <property type="match status" value="1"/>
</dbReference>
<dbReference type="FunFam" id="2.10.230.10:FF:000002">
    <property type="entry name" value="Molecular chaperone DnaJ"/>
    <property type="match status" value="1"/>
</dbReference>
<keyword evidence="5 11" id="KW-0479">Metal-binding</keyword>
<dbReference type="NCBIfam" id="NF010876">
    <property type="entry name" value="PRK14283.1"/>
    <property type="match status" value="1"/>
</dbReference>
<keyword evidence="7 11" id="KW-0863">Zinc-finger</keyword>
<comment type="function">
    <text evidence="11">Participates actively in the response to hyperosmotic and heat shock by preventing the aggregation of stress-denatured proteins and by disaggregating proteins, also in an autonomous, DnaK-independent fashion. Unfolded proteins bind initially to DnaJ; upon interaction with the DnaJ-bound protein, DnaK hydrolyzes its bound ATP, resulting in the formation of a stable complex. GrpE releases ADP from DnaK; ATP binding to DnaK triggers the release of the substrate protein, thus completing the reaction cycle. Several rounds of ATP-dependent interactions between DnaJ, DnaK and GrpE are required for fully efficient folding. Also involved, together with DnaK and GrpE, in the DNA replication of plasmids through activation of initiation proteins.</text>
</comment>
<dbReference type="SMART" id="SM00271">
    <property type="entry name" value="DnaJ"/>
    <property type="match status" value="1"/>
</dbReference>
<dbReference type="Pfam" id="PF01556">
    <property type="entry name" value="DnaJ_C"/>
    <property type="match status" value="1"/>
</dbReference>
<evidence type="ECO:0000259" key="13">
    <source>
        <dbReference type="PROSITE" id="PS50076"/>
    </source>
</evidence>
<dbReference type="CDD" id="cd10747">
    <property type="entry name" value="DnaJ_C"/>
    <property type="match status" value="1"/>
</dbReference>
<dbReference type="SUPFAM" id="SSF57938">
    <property type="entry name" value="DnaJ/Hsp40 cysteine-rich domain"/>
    <property type="match status" value="1"/>
</dbReference>
<dbReference type="SUPFAM" id="SSF49493">
    <property type="entry name" value="HSP40/DnaJ peptide-binding domain"/>
    <property type="match status" value="2"/>
</dbReference>
<dbReference type="GO" id="GO:0006260">
    <property type="term" value="P:DNA replication"/>
    <property type="evidence" value="ECO:0007669"/>
    <property type="project" value="UniProtKB-KW"/>
</dbReference>
<keyword evidence="4 11" id="KW-0235">DNA replication</keyword>
<keyword evidence="3 11" id="KW-0963">Cytoplasm</keyword>
<sequence length="381" mass="42284">MPEKRDYYDVLGVEKGSDKKEIKKAYRKLAMKYHPDVSEDEEATEKFKEISEAYAVLSDEEKRKTYDQFGHAGMDGFSNEDIFRNVNFEDIFQGFGGGFDMGNIFEMFGFGGGNRRGGPQRGSDIYAEIDITLEEASKDIEKNISIMHDVECPVCHGSKSEPGSNPKECQTCGGTGQVKQVTNTILGQMMNVRPCPECRGEGKIITDPCKNCNGKGKVRENNTISIKIPAGVESGSRLRVPGEGNAGDFNGGYGDLIVLINVKPHQKFEREGPNLYYEQQISFVQASLGDSIDIPTIDGEVELKIPPGTQSGSVFRLRGQGMPIMRRNSKGNLYVTASVVVPQKLNEKQKELLKEFAEISGEEIKTYEKGFFDKVKEAINH</sequence>
<dbReference type="NCBIfam" id="NF008035">
    <property type="entry name" value="PRK10767.1"/>
    <property type="match status" value="1"/>
</dbReference>
<gene>
    <name evidence="11 15" type="primary">dnaJ</name>
    <name evidence="15" type="ORF">MBBAR_1c01990</name>
</gene>
<feature type="binding site" evidence="11">
    <location>
        <position position="152"/>
    </location>
    <ligand>
        <name>Zn(2+)</name>
        <dbReference type="ChEBI" id="CHEBI:29105"/>
        <label>1</label>
    </ligand>
</feature>
<dbReference type="EMBL" id="JXMW01000001">
    <property type="protein sequence ID" value="OQD59795.1"/>
    <property type="molecule type" value="Genomic_DNA"/>
</dbReference>
<dbReference type="PANTHER" id="PTHR43096:SF48">
    <property type="entry name" value="CHAPERONE PROTEIN DNAJ"/>
    <property type="match status" value="1"/>
</dbReference>
<dbReference type="RefSeq" id="WP_080459418.1">
    <property type="nucleotide sequence ID" value="NZ_JXMW01000001.1"/>
</dbReference>
<organism evidence="15 16">
    <name type="scientific">Methanobrevibacter arboriphilus JCM 13429 = DSM 1125</name>
    <dbReference type="NCBI Taxonomy" id="1300164"/>
    <lineage>
        <taxon>Archaea</taxon>
        <taxon>Methanobacteriati</taxon>
        <taxon>Methanobacteriota</taxon>
        <taxon>Methanomada group</taxon>
        <taxon>Methanobacteria</taxon>
        <taxon>Methanobacteriales</taxon>
        <taxon>Methanobacteriaceae</taxon>
        <taxon>Methanobrevibacter</taxon>
    </lineage>
</organism>
<accession>A0A1V6N560</accession>
<comment type="domain">
    <text evidence="11">The J domain is necessary and sufficient to stimulate DnaK ATPase activity. Zinc center 1 plays an important role in the autonomous, DnaK-independent chaperone activity of DnaJ. Zinc center 2 is essential for interaction with DnaK and for DnaJ activity.</text>
</comment>
<dbReference type="Pfam" id="PF00684">
    <property type="entry name" value="DnaJ_CXXCXGXG"/>
    <property type="match status" value="1"/>
</dbReference>
<dbReference type="InterPro" id="IPR001623">
    <property type="entry name" value="DnaJ_domain"/>
</dbReference>
<evidence type="ECO:0000256" key="12">
    <source>
        <dbReference type="PROSITE-ProRule" id="PRU00546"/>
    </source>
</evidence>
<feature type="zinc finger region" description="CR-type" evidence="12">
    <location>
        <begin position="139"/>
        <end position="221"/>
    </location>
</feature>
<dbReference type="CDD" id="cd06257">
    <property type="entry name" value="DnaJ"/>
    <property type="match status" value="1"/>
</dbReference>
<dbReference type="FunFam" id="2.60.260.20:FF:000004">
    <property type="entry name" value="Molecular chaperone DnaJ"/>
    <property type="match status" value="1"/>
</dbReference>
<dbReference type="GO" id="GO:0051082">
    <property type="term" value="F:unfolded protein binding"/>
    <property type="evidence" value="ECO:0007669"/>
    <property type="project" value="UniProtKB-UniRule"/>
</dbReference>
<dbReference type="InterPro" id="IPR036410">
    <property type="entry name" value="HSP_DnaJ_Cys-rich_dom_sf"/>
</dbReference>
<evidence type="ECO:0000313" key="16">
    <source>
        <dbReference type="Proteomes" id="UP000191661"/>
    </source>
</evidence>
<dbReference type="InterPro" id="IPR001305">
    <property type="entry name" value="HSP_DnaJ_Cys-rich_dom"/>
</dbReference>
<comment type="caution">
    <text evidence="11">Lacks conserved residue(s) required for the propagation of feature annotation.</text>
</comment>
<evidence type="ECO:0000256" key="6">
    <source>
        <dbReference type="ARBA" id="ARBA00022737"/>
    </source>
</evidence>
<evidence type="ECO:0000256" key="1">
    <source>
        <dbReference type="ARBA" id="ARBA00004496"/>
    </source>
</evidence>
<dbReference type="InterPro" id="IPR008971">
    <property type="entry name" value="HSP40/DnaJ_pept-bd"/>
</dbReference>
<feature type="binding site" evidence="11">
    <location>
        <position position="195"/>
    </location>
    <ligand>
        <name>Zn(2+)</name>
        <dbReference type="ChEBI" id="CHEBI:29105"/>
        <label>2</label>
    </ligand>
</feature>
<dbReference type="InterPro" id="IPR012724">
    <property type="entry name" value="DnaJ"/>
</dbReference>
<dbReference type="GO" id="GO:0005737">
    <property type="term" value="C:cytoplasm"/>
    <property type="evidence" value="ECO:0007669"/>
    <property type="project" value="UniProtKB-SubCell"/>
</dbReference>
<evidence type="ECO:0000256" key="3">
    <source>
        <dbReference type="ARBA" id="ARBA00022490"/>
    </source>
</evidence>
<dbReference type="HAMAP" id="MF_01152">
    <property type="entry name" value="DnaJ"/>
    <property type="match status" value="1"/>
</dbReference>
<dbReference type="OrthoDB" id="8967at2157"/>
<keyword evidence="6 11" id="KW-0677">Repeat</keyword>
<reference evidence="15 16" key="1">
    <citation type="submission" date="2014-12" db="EMBL/GenBank/DDBJ databases">
        <title>Genome sequence of Methanobrevibacter arboriphilicus DH1, DSM1125.</title>
        <authorList>
            <person name="Poehlein A."/>
            <person name="Thauer R.K."/>
            <person name="Seedorf H."/>
            <person name="Daniel R."/>
        </authorList>
    </citation>
    <scope>NUCLEOTIDE SEQUENCE [LARGE SCALE GENOMIC DNA]</scope>
    <source>
        <strain evidence="15 16">DH1</strain>
    </source>
</reference>
<feature type="binding site" evidence="11">
    <location>
        <position position="172"/>
    </location>
    <ligand>
        <name>Zn(2+)</name>
        <dbReference type="ChEBI" id="CHEBI:29105"/>
        <label>2</label>
    </ligand>
</feature>
<comment type="subunit">
    <text evidence="2 11">Homodimer.</text>
</comment>
<dbReference type="InterPro" id="IPR018253">
    <property type="entry name" value="DnaJ_domain_CS"/>
</dbReference>
<dbReference type="Gene3D" id="2.60.260.20">
    <property type="entry name" value="Urease metallochaperone UreE, N-terminal domain"/>
    <property type="match status" value="2"/>
</dbReference>
<evidence type="ECO:0000256" key="4">
    <source>
        <dbReference type="ARBA" id="ARBA00022705"/>
    </source>
</evidence>
<comment type="subcellular location">
    <subcellularLocation>
        <location evidence="1 11">Cytoplasm</location>
    </subcellularLocation>
</comment>
<evidence type="ECO:0000256" key="5">
    <source>
        <dbReference type="ARBA" id="ARBA00022723"/>
    </source>
</evidence>
<proteinExistence type="inferred from homology"/>
<evidence type="ECO:0000259" key="14">
    <source>
        <dbReference type="PROSITE" id="PS51188"/>
    </source>
</evidence>
<keyword evidence="10 11" id="KW-0143">Chaperone</keyword>
<dbReference type="InterPro" id="IPR002939">
    <property type="entry name" value="DnaJ_C"/>
</dbReference>